<dbReference type="VEuPathDB" id="ToxoDB:CSUI_004645"/>
<evidence type="ECO:0000313" key="1">
    <source>
        <dbReference type="EMBL" id="PHJ21512.1"/>
    </source>
</evidence>
<dbReference type="Proteomes" id="UP000221165">
    <property type="component" value="Unassembled WGS sequence"/>
</dbReference>
<comment type="caution">
    <text evidence="1">The sequence shown here is derived from an EMBL/GenBank/DDBJ whole genome shotgun (WGS) entry which is preliminary data.</text>
</comment>
<dbReference type="EMBL" id="MIGC01002200">
    <property type="protein sequence ID" value="PHJ21512.1"/>
    <property type="molecule type" value="Genomic_DNA"/>
</dbReference>
<name>A0A2C6L0A8_9APIC</name>
<proteinExistence type="predicted"/>
<protein>
    <submittedName>
        <fullName evidence="1">Uncharacterized protein</fullName>
    </submittedName>
</protein>
<dbReference type="AlphaFoldDB" id="A0A2C6L0A8"/>
<reference evidence="1 2" key="1">
    <citation type="journal article" date="2017" name="Int. J. Parasitol.">
        <title>The genome of the protozoan parasite Cystoisospora suis and a reverse vaccinology approach to identify vaccine candidates.</title>
        <authorList>
            <person name="Palmieri N."/>
            <person name="Shrestha A."/>
            <person name="Ruttkowski B."/>
            <person name="Beck T."/>
            <person name="Vogl C."/>
            <person name="Tomley F."/>
            <person name="Blake D.P."/>
            <person name="Joachim A."/>
        </authorList>
    </citation>
    <scope>NUCLEOTIDE SEQUENCE [LARGE SCALE GENOMIC DNA]</scope>
    <source>
        <strain evidence="1 2">Wien I</strain>
    </source>
</reference>
<dbReference type="GeneID" id="94428041"/>
<evidence type="ECO:0000313" key="2">
    <source>
        <dbReference type="Proteomes" id="UP000221165"/>
    </source>
</evidence>
<organism evidence="1 2">
    <name type="scientific">Cystoisospora suis</name>
    <dbReference type="NCBI Taxonomy" id="483139"/>
    <lineage>
        <taxon>Eukaryota</taxon>
        <taxon>Sar</taxon>
        <taxon>Alveolata</taxon>
        <taxon>Apicomplexa</taxon>
        <taxon>Conoidasida</taxon>
        <taxon>Coccidia</taxon>
        <taxon>Eucoccidiorida</taxon>
        <taxon>Eimeriorina</taxon>
        <taxon>Sarcocystidae</taxon>
        <taxon>Cystoisospora</taxon>
    </lineage>
</organism>
<gene>
    <name evidence="1" type="ORF">CSUI_004645</name>
</gene>
<sequence length="37" mass="4244">MPLPADTINRTNVVARLNVREEEFESFSAKQRKDLPA</sequence>
<dbReference type="RefSeq" id="XP_067923194.1">
    <property type="nucleotide sequence ID" value="XM_068064830.1"/>
</dbReference>
<keyword evidence="2" id="KW-1185">Reference proteome</keyword>
<accession>A0A2C6L0A8</accession>